<name>A0A934N803_9BACT</name>
<evidence type="ECO:0000259" key="1">
    <source>
        <dbReference type="Pfam" id="PF13847"/>
    </source>
</evidence>
<sequence>MPEPEPANLRERVRQAYSRAATTPGDVHAVPVGLRLARPAGYPEHWLSSVPSTSVEVFAGVSCLPCFAGVTPGSAVLDLGCGAGLDALLVAAVAATVLGVDFSDEMLSRARRSAGIMGLGNVRFELGDAEAIPAETGSVDVALVNGIFNLNPARDEIFSELARVTRPGGHLYAAELVLKGPRSPAAESGDTDWFA</sequence>
<reference evidence="2" key="1">
    <citation type="submission" date="2020-10" db="EMBL/GenBank/DDBJ databases">
        <title>Ca. Dormibacterota MAGs.</title>
        <authorList>
            <person name="Montgomery K."/>
        </authorList>
    </citation>
    <scope>NUCLEOTIDE SEQUENCE [LARGE SCALE GENOMIC DNA]</scope>
    <source>
        <strain evidence="2">SC8812_S17_10</strain>
    </source>
</reference>
<dbReference type="PANTHER" id="PTHR44068">
    <property type="entry name" value="ZGC:194242"/>
    <property type="match status" value="1"/>
</dbReference>
<dbReference type="SUPFAM" id="SSF53335">
    <property type="entry name" value="S-adenosyl-L-methionine-dependent methyltransferases"/>
    <property type="match status" value="1"/>
</dbReference>
<evidence type="ECO:0000313" key="2">
    <source>
        <dbReference type="EMBL" id="MBJ7597079.1"/>
    </source>
</evidence>
<dbReference type="GO" id="GO:0008168">
    <property type="term" value="F:methyltransferase activity"/>
    <property type="evidence" value="ECO:0007669"/>
    <property type="project" value="UniProtKB-KW"/>
</dbReference>
<dbReference type="RefSeq" id="WP_338199027.1">
    <property type="nucleotide sequence ID" value="NZ_JAEKNR010000036.1"/>
</dbReference>
<gene>
    <name evidence="2" type="ORF">JF922_03195</name>
</gene>
<dbReference type="EMBL" id="JAEKNR010000036">
    <property type="protein sequence ID" value="MBJ7597079.1"/>
    <property type="molecule type" value="Genomic_DNA"/>
</dbReference>
<dbReference type="AlphaFoldDB" id="A0A934N803"/>
<dbReference type="CDD" id="cd02440">
    <property type="entry name" value="AdoMet_MTases"/>
    <property type="match status" value="1"/>
</dbReference>
<proteinExistence type="predicted"/>
<evidence type="ECO:0000313" key="3">
    <source>
        <dbReference type="Proteomes" id="UP000612893"/>
    </source>
</evidence>
<keyword evidence="3" id="KW-1185">Reference proteome</keyword>
<comment type="caution">
    <text evidence="2">The sequence shown here is derived from an EMBL/GenBank/DDBJ whole genome shotgun (WGS) entry which is preliminary data.</text>
</comment>
<dbReference type="InterPro" id="IPR050447">
    <property type="entry name" value="Erg6_SMT_methyltransf"/>
</dbReference>
<dbReference type="InterPro" id="IPR029063">
    <property type="entry name" value="SAM-dependent_MTases_sf"/>
</dbReference>
<dbReference type="PANTHER" id="PTHR44068:SF11">
    <property type="entry name" value="GERANYL DIPHOSPHATE 2-C-METHYLTRANSFERASE"/>
    <property type="match status" value="1"/>
</dbReference>
<protein>
    <submittedName>
        <fullName evidence="2">Methyltransferase domain-containing protein</fullName>
    </submittedName>
</protein>
<dbReference type="GO" id="GO:0032259">
    <property type="term" value="P:methylation"/>
    <property type="evidence" value="ECO:0007669"/>
    <property type="project" value="UniProtKB-KW"/>
</dbReference>
<keyword evidence="2" id="KW-0489">Methyltransferase</keyword>
<accession>A0A934N803</accession>
<dbReference type="Pfam" id="PF13847">
    <property type="entry name" value="Methyltransf_31"/>
    <property type="match status" value="1"/>
</dbReference>
<dbReference type="Proteomes" id="UP000612893">
    <property type="component" value="Unassembled WGS sequence"/>
</dbReference>
<feature type="domain" description="Methyltransferase" evidence="1">
    <location>
        <begin position="72"/>
        <end position="177"/>
    </location>
</feature>
<organism evidence="2 3">
    <name type="scientific">Candidatus Nephthysia bennettiae</name>
    <dbReference type="NCBI Taxonomy" id="3127016"/>
    <lineage>
        <taxon>Bacteria</taxon>
        <taxon>Bacillati</taxon>
        <taxon>Candidatus Dormiibacterota</taxon>
        <taxon>Candidatus Dormibacteria</taxon>
        <taxon>Candidatus Dormibacterales</taxon>
        <taxon>Candidatus Dormibacteraceae</taxon>
        <taxon>Candidatus Nephthysia</taxon>
    </lineage>
</organism>
<dbReference type="Gene3D" id="3.40.50.150">
    <property type="entry name" value="Vaccinia Virus protein VP39"/>
    <property type="match status" value="1"/>
</dbReference>
<keyword evidence="2" id="KW-0808">Transferase</keyword>
<dbReference type="InterPro" id="IPR025714">
    <property type="entry name" value="Methyltranfer_dom"/>
</dbReference>